<keyword evidence="1" id="KW-0472">Membrane</keyword>
<reference evidence="2" key="1">
    <citation type="submission" date="2022-06" db="EMBL/GenBank/DDBJ databases">
        <title>Aeoliella straminimaris, a novel planctomycete from sediments.</title>
        <authorList>
            <person name="Vitorino I.R."/>
            <person name="Lage O.M."/>
        </authorList>
    </citation>
    <scope>NUCLEOTIDE SEQUENCE</scope>
    <source>
        <strain evidence="2">ICT_H6.2</strain>
    </source>
</reference>
<keyword evidence="1" id="KW-1133">Transmembrane helix</keyword>
<organism evidence="2 3">
    <name type="scientific">Aeoliella straminimaris</name>
    <dbReference type="NCBI Taxonomy" id="2954799"/>
    <lineage>
        <taxon>Bacteria</taxon>
        <taxon>Pseudomonadati</taxon>
        <taxon>Planctomycetota</taxon>
        <taxon>Planctomycetia</taxon>
        <taxon>Pirellulales</taxon>
        <taxon>Lacipirellulaceae</taxon>
        <taxon>Aeoliella</taxon>
    </lineage>
</organism>
<evidence type="ECO:0000313" key="2">
    <source>
        <dbReference type="EMBL" id="MCO6044710.1"/>
    </source>
</evidence>
<feature type="transmembrane region" description="Helical" evidence="1">
    <location>
        <begin position="28"/>
        <end position="52"/>
    </location>
</feature>
<accession>A0A9X2JG52</accession>
<evidence type="ECO:0000256" key="1">
    <source>
        <dbReference type="SAM" id="Phobius"/>
    </source>
</evidence>
<keyword evidence="1" id="KW-0812">Transmembrane</keyword>
<gene>
    <name evidence="2" type="ORF">NG895_12405</name>
</gene>
<dbReference type="RefSeq" id="WP_252852826.1">
    <property type="nucleotide sequence ID" value="NZ_JAMXLR010000038.1"/>
</dbReference>
<comment type="caution">
    <text evidence="2">The sequence shown here is derived from an EMBL/GenBank/DDBJ whole genome shotgun (WGS) entry which is preliminary data.</text>
</comment>
<keyword evidence="3" id="KW-1185">Reference proteome</keyword>
<evidence type="ECO:0000313" key="3">
    <source>
        <dbReference type="Proteomes" id="UP001155241"/>
    </source>
</evidence>
<sequence length="326" mass="36136">MSSTPRHQAHSCAIGHRYRLAVNAFDRIASLLVALLMLVGAVVAGLTVMFLFRTFSPASNDTAVYISPAVSQVPSAVAEKVELAKLEETPDDLPLQLQDTLKQLSDAISTRTALLSTESLERVADSTQGTQNSALSYHCVAAEAYMPVHELRFDPMSDADYARMIDYFDGELAVLDRRNNKIYYAKHLTKSSPTIREGTPAAENKQARYRLLSAGTLQQIEVRMARKAGIMSPDAIILVFYSEQAADEFLAKEQAHLRKNGYDRLEDVARTVFRVTRVGQNFEITIEHQTYLWNRPSECRVGSPEFGDCAAKGPSSQFGALPIMLE</sequence>
<protein>
    <submittedName>
        <fullName evidence="2">Uncharacterized protein</fullName>
    </submittedName>
</protein>
<dbReference type="EMBL" id="JAMXLR010000038">
    <property type="protein sequence ID" value="MCO6044710.1"/>
    <property type="molecule type" value="Genomic_DNA"/>
</dbReference>
<name>A0A9X2JG52_9BACT</name>
<proteinExistence type="predicted"/>
<dbReference type="AlphaFoldDB" id="A0A9X2JG52"/>
<dbReference type="Proteomes" id="UP001155241">
    <property type="component" value="Unassembled WGS sequence"/>
</dbReference>